<evidence type="ECO:0000313" key="2">
    <source>
        <dbReference type="Proteomes" id="UP001515480"/>
    </source>
</evidence>
<gene>
    <name evidence="1" type="ORF">AB1Y20_006732</name>
</gene>
<reference evidence="1 2" key="1">
    <citation type="journal article" date="2024" name="Science">
        <title>Giant polyketide synthase enzymes in the biosynthesis of giant marine polyether toxins.</title>
        <authorList>
            <person name="Fallon T.R."/>
            <person name="Shende V.V."/>
            <person name="Wierzbicki I.H."/>
            <person name="Pendleton A.L."/>
            <person name="Watervoot N.F."/>
            <person name="Auber R.P."/>
            <person name="Gonzalez D.J."/>
            <person name="Wisecaver J.H."/>
            <person name="Moore B.S."/>
        </authorList>
    </citation>
    <scope>NUCLEOTIDE SEQUENCE [LARGE SCALE GENOMIC DNA]</scope>
    <source>
        <strain evidence="1 2">12B1</strain>
    </source>
</reference>
<comment type="caution">
    <text evidence="1">The sequence shown here is derived from an EMBL/GenBank/DDBJ whole genome shotgun (WGS) entry which is preliminary data.</text>
</comment>
<dbReference type="Proteomes" id="UP001515480">
    <property type="component" value="Unassembled WGS sequence"/>
</dbReference>
<dbReference type="EMBL" id="JBGBPQ010000015">
    <property type="protein sequence ID" value="KAL1510424.1"/>
    <property type="molecule type" value="Genomic_DNA"/>
</dbReference>
<proteinExistence type="predicted"/>
<dbReference type="AlphaFoldDB" id="A0AB34IZ79"/>
<keyword evidence="2" id="KW-1185">Reference proteome</keyword>
<organism evidence="1 2">
    <name type="scientific">Prymnesium parvum</name>
    <name type="common">Toxic golden alga</name>
    <dbReference type="NCBI Taxonomy" id="97485"/>
    <lineage>
        <taxon>Eukaryota</taxon>
        <taxon>Haptista</taxon>
        <taxon>Haptophyta</taxon>
        <taxon>Prymnesiophyceae</taxon>
        <taxon>Prymnesiales</taxon>
        <taxon>Prymnesiaceae</taxon>
        <taxon>Prymnesium</taxon>
    </lineage>
</organism>
<name>A0AB34IZ79_PRYPA</name>
<evidence type="ECO:0000313" key="1">
    <source>
        <dbReference type="EMBL" id="KAL1510424.1"/>
    </source>
</evidence>
<accession>A0AB34IZ79</accession>
<protein>
    <recommendedName>
        <fullName evidence="3">PsbP C-terminal domain-containing protein</fullName>
    </recommendedName>
</protein>
<sequence length="270" mass="28441">MLAAALSAAALALHLPSSPKADALCRRGLLQHAAAAVSLPLAARADVRGANEGLPRNEKDINKYLSSQGFPAMKVPSGLSPLVGYVGTANPANIDGSKVRARAFTSPLLIRFSYPSGWLADLPSITENGEAGNLGANNYIKGDSVNFAAIPASKDLKVADITKPMIQSLIIAQMSNDVYEDVKIKKLQTAPQPDGFELVVADFTYTLNTRAGFTVNRKGVVSATVAANALVGLVGATTALRYKELEAPLRSAVETFRCYPVKSPGFNLVT</sequence>
<evidence type="ECO:0008006" key="3">
    <source>
        <dbReference type="Google" id="ProtNLM"/>
    </source>
</evidence>